<feature type="chain" id="PRO_5038904223" description="S-layer protein" evidence="1">
    <location>
        <begin position="28"/>
        <end position="389"/>
    </location>
</feature>
<dbReference type="RefSeq" id="WP_056938814.1">
    <property type="nucleotide sequence ID" value="NZ_AZDM01000010.1"/>
</dbReference>
<name>A0A4R5NV57_LENBU</name>
<comment type="caution">
    <text evidence="2">The sequence shown here is derived from an EMBL/GenBank/DDBJ whole genome shotgun (WGS) entry which is preliminary data.</text>
</comment>
<organism evidence="2 3">
    <name type="scientific">Lentilactobacillus buchneri DSM 20057</name>
    <dbReference type="NCBI Taxonomy" id="1423728"/>
    <lineage>
        <taxon>Bacteria</taxon>
        <taxon>Bacillati</taxon>
        <taxon>Bacillota</taxon>
        <taxon>Bacilli</taxon>
        <taxon>Lactobacillales</taxon>
        <taxon>Lactobacillaceae</taxon>
        <taxon>Lentilactobacillus</taxon>
    </lineage>
</organism>
<reference evidence="2 3" key="1">
    <citation type="journal article" date="2019" name="Appl. Microbiol. Biotechnol.">
        <title>Uncovering carbohydrate metabolism through a genotype-phenotype association study of 56 lactic acid bacteria genomes.</title>
        <authorList>
            <person name="Buron-Moles G."/>
            <person name="Chailyan A."/>
            <person name="Dolejs I."/>
            <person name="Forster J."/>
            <person name="Miks M.H."/>
        </authorList>
    </citation>
    <scope>NUCLEOTIDE SEQUENCE [LARGE SCALE GENOMIC DNA]</scope>
    <source>
        <strain evidence="2 3">ATCC 4005</strain>
    </source>
</reference>
<dbReference type="AlphaFoldDB" id="A0A4R5NV57"/>
<gene>
    <name evidence="2" type="ORF">C5L32_001834</name>
</gene>
<keyword evidence="1" id="KW-0732">Signal</keyword>
<dbReference type="Proteomes" id="UP000295181">
    <property type="component" value="Unassembled WGS sequence"/>
</dbReference>
<proteinExistence type="predicted"/>
<evidence type="ECO:0008006" key="4">
    <source>
        <dbReference type="Google" id="ProtNLM"/>
    </source>
</evidence>
<evidence type="ECO:0000256" key="1">
    <source>
        <dbReference type="SAM" id="SignalP"/>
    </source>
</evidence>
<feature type="signal peptide" evidence="1">
    <location>
        <begin position="1"/>
        <end position="27"/>
    </location>
</feature>
<accession>A0A4R5NV57</accession>
<dbReference type="GeneID" id="72461597"/>
<sequence length="389" mass="41743">MRFDLKRSLFLSLAALGFIAAAGTVNAQNASAKTYAHVVSNEKMAMAPQNRNVNFTGTNALYTKAGTLKGARVVASKATLSSIANSNVSTNNVRAYRIAVTNRGSIYYKVVTFNGQYRGWIYGGKDDSDFAGGITHYTTFNNQSLSSLTTAQQNATYKIANPGTANDGKTVTYKSPAWTQYKVGRAITDSTPYANSVFKIDQVGTRTRENDQWVHIYDVNNANSPANGWILMSGLATTQAPIADNAIQINLVDPTNNSNVVKSVTITRSGAQKGTNFGYYSNGSWTMSQSDISSIQNQIRAALNGTSYGLDSLSTAQIAQIAQTNFGSSTNLVVNKIANIADNAVRINLVKPDGTTLKYTDWVKSGANKGSNVGFQPSGNTLWSLYSGD</sequence>
<evidence type="ECO:0000313" key="2">
    <source>
        <dbReference type="EMBL" id="TDG81179.1"/>
    </source>
</evidence>
<dbReference type="EMBL" id="PUFP01000005">
    <property type="protein sequence ID" value="TDG81179.1"/>
    <property type="molecule type" value="Genomic_DNA"/>
</dbReference>
<evidence type="ECO:0000313" key="3">
    <source>
        <dbReference type="Proteomes" id="UP000295181"/>
    </source>
</evidence>
<protein>
    <recommendedName>
        <fullName evidence="4">S-layer protein</fullName>
    </recommendedName>
</protein>